<dbReference type="HOGENOM" id="CLU_130568_2_0_2"/>
<dbReference type="PIRSF" id="PIRSF008459">
    <property type="entry name" value="UCP008459"/>
    <property type="match status" value="1"/>
</dbReference>
<dbReference type="GeneID" id="24804355"/>
<gene>
    <name evidence="2" type="ORF">GAH_01788</name>
</gene>
<organism evidence="2 3">
    <name type="scientific">Geoglobus ahangari</name>
    <dbReference type="NCBI Taxonomy" id="113653"/>
    <lineage>
        <taxon>Archaea</taxon>
        <taxon>Methanobacteriati</taxon>
        <taxon>Methanobacteriota</taxon>
        <taxon>Archaeoglobi</taxon>
        <taxon>Archaeoglobales</taxon>
        <taxon>Archaeoglobaceae</taxon>
        <taxon>Geoglobus</taxon>
    </lineage>
</organism>
<dbReference type="OrthoDB" id="50343at2157"/>
<dbReference type="SUPFAM" id="SSF55021">
    <property type="entry name" value="ACT-like"/>
    <property type="match status" value="1"/>
</dbReference>
<accession>A0A0F7ICE6</accession>
<dbReference type="Gene3D" id="3.30.2130.10">
    <property type="entry name" value="VC0802-like"/>
    <property type="match status" value="1"/>
</dbReference>
<dbReference type="EMBL" id="CP011267">
    <property type="protein sequence ID" value="AKG90933.1"/>
    <property type="molecule type" value="Genomic_DNA"/>
</dbReference>
<dbReference type="CDD" id="cd04868">
    <property type="entry name" value="ACT_AK-like"/>
    <property type="match status" value="1"/>
</dbReference>
<name>A0A0F7ICE6_9EURY</name>
<reference evidence="2 3" key="1">
    <citation type="submission" date="2015-04" db="EMBL/GenBank/DDBJ databases">
        <title>The complete genome sequence of the hyperthermophilic, obligate iron-reducing archaeon Geoglobus ahangari strain 234T.</title>
        <authorList>
            <person name="Manzella M.P."/>
            <person name="Holmes D.E."/>
            <person name="Rocheleau J.M."/>
            <person name="Chung A."/>
            <person name="Reguera G."/>
            <person name="Kashefi K."/>
        </authorList>
    </citation>
    <scope>NUCLEOTIDE SEQUENCE [LARGE SCALE GENOMIC DNA]</scope>
    <source>
        <strain evidence="2 3">234</strain>
    </source>
</reference>
<dbReference type="InterPro" id="IPR016540">
    <property type="entry name" value="UCP008459"/>
</dbReference>
<dbReference type="InterPro" id="IPR045865">
    <property type="entry name" value="ACT-like_dom_sf"/>
</dbReference>
<dbReference type="InParanoid" id="A0A0F7ICE6"/>
<evidence type="ECO:0000313" key="3">
    <source>
        <dbReference type="Proteomes" id="UP000034723"/>
    </source>
</evidence>
<proteinExistence type="predicted"/>
<feature type="domain" description="CASTOR ACT" evidence="1">
    <location>
        <begin position="49"/>
        <end position="112"/>
    </location>
</feature>
<dbReference type="InterPro" id="IPR027795">
    <property type="entry name" value="CASTOR_ACT_dom"/>
</dbReference>
<dbReference type="AlphaFoldDB" id="A0A0F7ICE6"/>
<evidence type="ECO:0000313" key="2">
    <source>
        <dbReference type="EMBL" id="AKG90933.1"/>
    </source>
</evidence>
<protein>
    <submittedName>
        <fullName evidence="2">ACT domain</fullName>
    </submittedName>
</protein>
<dbReference type="RefSeq" id="WP_048096212.1">
    <property type="nucleotide sequence ID" value="NZ_CP011267.1"/>
</dbReference>
<dbReference type="PANTHER" id="PTHR39199">
    <property type="entry name" value="BLR5128 PROTEIN"/>
    <property type="match status" value="1"/>
</dbReference>
<sequence length="115" mass="12804">MIEVHEEVFAVVNVGSLGNADFFAAVRDADGKLTLILPEKHLKDLEFSEVEKGFRLITFRTKLPFDTVGFIAKVSSALAREGIPILVLSSFSTDHILVRNEHVERAVEILEKVVL</sequence>
<dbReference type="PANTHER" id="PTHR39199:SF1">
    <property type="entry name" value="BLR5128 PROTEIN"/>
    <property type="match status" value="1"/>
</dbReference>
<keyword evidence="3" id="KW-1185">Reference proteome</keyword>
<dbReference type="Proteomes" id="UP000034723">
    <property type="component" value="Chromosome"/>
</dbReference>
<dbReference type="KEGG" id="gah:GAH_01788"/>
<dbReference type="Pfam" id="PF13840">
    <property type="entry name" value="ACT_7"/>
    <property type="match status" value="1"/>
</dbReference>
<evidence type="ECO:0000259" key="1">
    <source>
        <dbReference type="Pfam" id="PF13840"/>
    </source>
</evidence>
<dbReference type="STRING" id="113653.GAH_01788"/>